<feature type="transmembrane region" description="Helical" evidence="6">
    <location>
        <begin position="35"/>
        <end position="55"/>
    </location>
</feature>
<evidence type="ECO:0000256" key="5">
    <source>
        <dbReference type="ARBA" id="ARBA00023136"/>
    </source>
</evidence>
<reference evidence="7 8" key="1">
    <citation type="journal article" date="2014" name="Int. J. Syst. Evol. Microbiol.">
        <title>Complete genome sequence of Corynebacterium casei LMG S-19264T (=DSM 44701T), isolated from a smear-ripened cheese.</title>
        <authorList>
            <consortium name="US DOE Joint Genome Institute (JGI-PGF)"/>
            <person name="Walter F."/>
            <person name="Albersmeier A."/>
            <person name="Kalinowski J."/>
            <person name="Ruckert C."/>
        </authorList>
    </citation>
    <scope>NUCLEOTIDE SEQUENCE [LARGE SCALE GENOMIC DNA]</scope>
    <source>
        <strain evidence="7 8">CGMCC 1.7286</strain>
    </source>
</reference>
<keyword evidence="5 6" id="KW-0472">Membrane</keyword>
<gene>
    <name evidence="7" type="ORF">GCM10011348_40310</name>
</gene>
<protein>
    <recommendedName>
        <fullName evidence="6">GDT1 family protein</fullName>
    </recommendedName>
</protein>
<keyword evidence="4 6" id="KW-1133">Transmembrane helix</keyword>
<feature type="transmembrane region" description="Helical" evidence="6">
    <location>
        <begin position="134"/>
        <end position="153"/>
    </location>
</feature>
<evidence type="ECO:0000256" key="2">
    <source>
        <dbReference type="ARBA" id="ARBA00009190"/>
    </source>
</evidence>
<name>A0A918DW86_9GAMM</name>
<evidence type="ECO:0000256" key="1">
    <source>
        <dbReference type="ARBA" id="ARBA00004141"/>
    </source>
</evidence>
<feature type="transmembrane region" description="Helical" evidence="6">
    <location>
        <begin position="67"/>
        <end position="84"/>
    </location>
</feature>
<sequence length="186" mass="20327">MEALLSSTFAVAIAEIGDKTQLLSLFLAARFVHRLPIIAGILVATLLNHALSAWLGAWIGEWLPPHWLPWIVGLSFIAVALWVLIPDKEDDDETGVLRYGAFVATCILFFIAEIGDKTQVATVVLAARFDATTWVVIGTTLGMLAANVPVVYAGRWLMQRLPLVWARRSACALFAVLGITTILLPY</sequence>
<keyword evidence="3 6" id="KW-0812">Transmembrane</keyword>
<evidence type="ECO:0000313" key="8">
    <source>
        <dbReference type="Proteomes" id="UP000599578"/>
    </source>
</evidence>
<evidence type="ECO:0000256" key="3">
    <source>
        <dbReference type="ARBA" id="ARBA00022692"/>
    </source>
</evidence>
<dbReference type="Pfam" id="PF01169">
    <property type="entry name" value="GDT1"/>
    <property type="match status" value="2"/>
</dbReference>
<comment type="subcellular location">
    <subcellularLocation>
        <location evidence="1 6">Membrane</location>
        <topology evidence="1 6">Multi-pass membrane protein</topology>
    </subcellularLocation>
</comment>
<evidence type="ECO:0000313" key="7">
    <source>
        <dbReference type="EMBL" id="GGO87343.1"/>
    </source>
</evidence>
<dbReference type="Proteomes" id="UP000599578">
    <property type="component" value="Unassembled WGS sequence"/>
</dbReference>
<feature type="transmembrane region" description="Helical" evidence="6">
    <location>
        <begin position="165"/>
        <end position="184"/>
    </location>
</feature>
<dbReference type="InterPro" id="IPR001727">
    <property type="entry name" value="GDT1-like"/>
</dbReference>
<comment type="similarity">
    <text evidence="2 6">Belongs to the GDT1 family.</text>
</comment>
<dbReference type="AlphaFoldDB" id="A0A918DW86"/>
<evidence type="ECO:0000256" key="4">
    <source>
        <dbReference type="ARBA" id="ARBA00022989"/>
    </source>
</evidence>
<dbReference type="EMBL" id="BMLT01000012">
    <property type="protein sequence ID" value="GGO87343.1"/>
    <property type="molecule type" value="Genomic_DNA"/>
</dbReference>
<keyword evidence="8" id="KW-1185">Reference proteome</keyword>
<dbReference type="PANTHER" id="PTHR12608">
    <property type="entry name" value="TRANSMEMBRANE PROTEIN HTP-1 RELATED"/>
    <property type="match status" value="1"/>
</dbReference>
<dbReference type="GO" id="GO:0046873">
    <property type="term" value="F:metal ion transmembrane transporter activity"/>
    <property type="evidence" value="ECO:0007669"/>
    <property type="project" value="InterPro"/>
</dbReference>
<comment type="caution">
    <text evidence="7">The sequence shown here is derived from an EMBL/GenBank/DDBJ whole genome shotgun (WGS) entry which is preliminary data.</text>
</comment>
<accession>A0A918DW86</accession>
<dbReference type="RefSeq" id="WP_188862429.1">
    <property type="nucleotide sequence ID" value="NZ_BMLT01000012.1"/>
</dbReference>
<proteinExistence type="inferred from homology"/>
<dbReference type="PANTHER" id="PTHR12608:SF1">
    <property type="entry name" value="TRANSMEMBRANE PROTEIN 165"/>
    <property type="match status" value="1"/>
</dbReference>
<organism evidence="7 8">
    <name type="scientific">Marinobacterium nitratireducens</name>
    <dbReference type="NCBI Taxonomy" id="518897"/>
    <lineage>
        <taxon>Bacteria</taxon>
        <taxon>Pseudomonadati</taxon>
        <taxon>Pseudomonadota</taxon>
        <taxon>Gammaproteobacteria</taxon>
        <taxon>Oceanospirillales</taxon>
        <taxon>Oceanospirillaceae</taxon>
        <taxon>Marinobacterium</taxon>
    </lineage>
</organism>
<evidence type="ECO:0000256" key="6">
    <source>
        <dbReference type="RuleBase" id="RU365102"/>
    </source>
</evidence>
<feature type="transmembrane region" description="Helical" evidence="6">
    <location>
        <begin position="96"/>
        <end position="114"/>
    </location>
</feature>
<dbReference type="GO" id="GO:0016020">
    <property type="term" value="C:membrane"/>
    <property type="evidence" value="ECO:0007669"/>
    <property type="project" value="UniProtKB-SubCell"/>
</dbReference>